<dbReference type="RefSeq" id="WP_229232293.1">
    <property type="nucleotide sequence ID" value="NZ_AP024525.1"/>
</dbReference>
<proteinExistence type="predicted"/>
<organism evidence="1 2">
    <name type="scientific">Sinomonas cyclohexanicum</name>
    <name type="common">Corynebacterium cyclohexanicum</name>
    <dbReference type="NCBI Taxonomy" id="322009"/>
    <lineage>
        <taxon>Bacteria</taxon>
        <taxon>Bacillati</taxon>
        <taxon>Actinomycetota</taxon>
        <taxon>Actinomycetes</taxon>
        <taxon>Micrococcales</taxon>
        <taxon>Micrococcaceae</taxon>
        <taxon>Sinomonas</taxon>
    </lineage>
</organism>
<keyword evidence="2" id="KW-1185">Reference proteome</keyword>
<dbReference type="EMBL" id="AP024525">
    <property type="protein sequence ID" value="BCT75565.1"/>
    <property type="molecule type" value="Genomic_DNA"/>
</dbReference>
<dbReference type="Proteomes" id="UP001319861">
    <property type="component" value="Chromosome"/>
</dbReference>
<reference evidence="1 2" key="1">
    <citation type="journal article" date="2021" name="J. Biosci. Bioeng.">
        <title>Identification and characterization of a chc gene cluster responsible for the aromatization pathway of cyclohexanecarboxylate degradation in Sinomonas cyclohexanicum ATCC 51369.</title>
        <authorList>
            <person name="Yamamoto T."/>
            <person name="Hasegawa Y."/>
            <person name="Lau P.C.K."/>
            <person name="Iwaki H."/>
        </authorList>
    </citation>
    <scope>NUCLEOTIDE SEQUENCE [LARGE SCALE GENOMIC DNA]</scope>
    <source>
        <strain evidence="1 2">ATCC 51369</strain>
    </source>
</reference>
<evidence type="ECO:0000313" key="1">
    <source>
        <dbReference type="EMBL" id="BCT75565.1"/>
    </source>
</evidence>
<accession>A0ABM7PTJ9</accession>
<gene>
    <name evidence="1" type="ORF">SCMU_14070</name>
</gene>
<sequence>MSKQESKDELVQLHVNMNQRTAAELEYLKTLQGVSYTEVIRRAVGLMKFLEDEQRSGRQIITMTRRETEWRELILL</sequence>
<name>A0ABM7PTJ9_SINCY</name>
<protein>
    <submittedName>
        <fullName evidence="1">Uncharacterized protein</fullName>
    </submittedName>
</protein>
<evidence type="ECO:0000313" key="2">
    <source>
        <dbReference type="Proteomes" id="UP001319861"/>
    </source>
</evidence>